<dbReference type="GO" id="GO:0008821">
    <property type="term" value="F:crossover junction DNA endonuclease activity"/>
    <property type="evidence" value="ECO:0007669"/>
    <property type="project" value="TreeGrafter"/>
</dbReference>
<protein>
    <recommendedName>
        <fullName evidence="7">DNA repair protein RAD51 homolog 3</fullName>
    </recommendedName>
</protein>
<dbReference type="GO" id="GO:0005524">
    <property type="term" value="F:ATP binding"/>
    <property type="evidence" value="ECO:0007669"/>
    <property type="project" value="UniProtKB-KW"/>
</dbReference>
<dbReference type="Gene3D" id="3.40.50.300">
    <property type="entry name" value="P-loop containing nucleotide triphosphate hydrolases"/>
    <property type="match status" value="1"/>
</dbReference>
<dbReference type="AlphaFoldDB" id="A0A1I8M4Y7"/>
<dbReference type="InterPro" id="IPR013632">
    <property type="entry name" value="Rad51_C"/>
</dbReference>
<dbReference type="GO" id="GO:0000707">
    <property type="term" value="P:meiotic DNA recombinase assembly"/>
    <property type="evidence" value="ECO:0007669"/>
    <property type="project" value="TreeGrafter"/>
</dbReference>
<dbReference type="InterPro" id="IPR027417">
    <property type="entry name" value="P-loop_NTPase"/>
</dbReference>
<evidence type="ECO:0000313" key="9">
    <source>
        <dbReference type="EnsemblMetazoa" id="MDOA001282-PB"/>
    </source>
</evidence>
<dbReference type="RefSeq" id="XP_011295875.1">
    <property type="nucleotide sequence ID" value="XM_011297573.2"/>
</dbReference>
<dbReference type="PROSITE" id="PS50162">
    <property type="entry name" value="RECA_2"/>
    <property type="match status" value="1"/>
</dbReference>
<dbReference type="InterPro" id="IPR020588">
    <property type="entry name" value="RecA_ATP-bd"/>
</dbReference>
<dbReference type="GO" id="GO:0005657">
    <property type="term" value="C:replication fork"/>
    <property type="evidence" value="ECO:0007669"/>
    <property type="project" value="TreeGrafter"/>
</dbReference>
<dbReference type="InterPro" id="IPR052093">
    <property type="entry name" value="HR_Repair_Mediator"/>
</dbReference>
<accession>A0A1I8M4Y7</accession>
<reference evidence="11" key="2">
    <citation type="submission" date="2025-04" db="UniProtKB">
        <authorList>
            <consortium name="RefSeq"/>
        </authorList>
    </citation>
    <scope>IDENTIFICATION</scope>
    <source>
        <strain evidence="11">Aabys</strain>
    </source>
</reference>
<evidence type="ECO:0000256" key="1">
    <source>
        <dbReference type="ARBA" id="ARBA00004123"/>
    </source>
</evidence>
<dbReference type="GO" id="GO:0140664">
    <property type="term" value="F:ATP-dependent DNA damage sensor activity"/>
    <property type="evidence" value="ECO:0007669"/>
    <property type="project" value="InterPro"/>
</dbReference>
<dbReference type="GO" id="GO:0007131">
    <property type="term" value="P:reciprocal meiotic recombination"/>
    <property type="evidence" value="ECO:0007669"/>
    <property type="project" value="TreeGrafter"/>
</dbReference>
<organism evidence="9">
    <name type="scientific">Musca domestica</name>
    <name type="common">House fly</name>
    <dbReference type="NCBI Taxonomy" id="7370"/>
    <lineage>
        <taxon>Eukaryota</taxon>
        <taxon>Metazoa</taxon>
        <taxon>Ecdysozoa</taxon>
        <taxon>Arthropoda</taxon>
        <taxon>Hexapoda</taxon>
        <taxon>Insecta</taxon>
        <taxon>Pterygota</taxon>
        <taxon>Neoptera</taxon>
        <taxon>Endopterygota</taxon>
        <taxon>Diptera</taxon>
        <taxon>Brachycera</taxon>
        <taxon>Muscomorpha</taxon>
        <taxon>Muscoidea</taxon>
        <taxon>Muscidae</taxon>
        <taxon>Musca</taxon>
    </lineage>
</organism>
<name>A0A1I8M4Y7_MUSDO</name>
<sequence>MFKQSAFAIWRKEQEQYKIISLIKDLDDSLAGGISLGHITELCGSSGTGKTQVCLQLCINVQLPREAGGLGGKAYFIDTNQAFSPFRLKEIAQHMEARLQRNFAKSTNFNVATILDSISYVYCNNYRDLIASVLNLHNILQEDEECPIKLIVIDSYAFVLRQLDDVDLRTRVNYEILTDLHNLAMKYGVAIVITNELTTRCRDNQNWFVCPALGDTHSHKINTRLLMSKDTNDDHKDYYVVMIDKSVLCNKQAFRFRIKSSGIHSITKRST</sequence>
<dbReference type="GO" id="GO:0033063">
    <property type="term" value="C:Rad51B-Rad51C-Rad51D-XRCC2 complex"/>
    <property type="evidence" value="ECO:0007669"/>
    <property type="project" value="TreeGrafter"/>
</dbReference>
<dbReference type="VEuPathDB" id="VectorBase:MDOMA2_001482"/>
<evidence type="ECO:0000256" key="2">
    <source>
        <dbReference type="ARBA" id="ARBA00022741"/>
    </source>
</evidence>
<evidence type="ECO:0000256" key="7">
    <source>
        <dbReference type="ARBA" id="ARBA00040674"/>
    </source>
</evidence>
<dbReference type="SUPFAM" id="SSF52540">
    <property type="entry name" value="P-loop containing nucleoside triphosphate hydrolases"/>
    <property type="match status" value="1"/>
</dbReference>
<keyword evidence="4" id="KW-0067">ATP-binding</keyword>
<dbReference type="GeneID" id="101895931"/>
<gene>
    <name evidence="9" type="primary">101895931</name>
    <name evidence="11" type="synonym">LOC101895931</name>
</gene>
<evidence type="ECO:0000313" key="10">
    <source>
        <dbReference type="Proteomes" id="UP001652621"/>
    </source>
</evidence>
<keyword evidence="3" id="KW-0227">DNA damage</keyword>
<reference evidence="9" key="1">
    <citation type="submission" date="2020-05" db="UniProtKB">
        <authorList>
            <consortium name="EnsemblMetazoa"/>
        </authorList>
    </citation>
    <scope>IDENTIFICATION</scope>
    <source>
        <strain evidence="9">Aabys</strain>
    </source>
</reference>
<keyword evidence="2" id="KW-0547">Nucleotide-binding</keyword>
<evidence type="ECO:0000313" key="11">
    <source>
        <dbReference type="RefSeq" id="XP_011295875.1"/>
    </source>
</evidence>
<evidence type="ECO:0000256" key="3">
    <source>
        <dbReference type="ARBA" id="ARBA00022763"/>
    </source>
</evidence>
<keyword evidence="5" id="KW-0234">DNA repair</keyword>
<dbReference type="STRING" id="7370.A0A1I8M4Y7"/>
<proteinExistence type="predicted"/>
<dbReference type="Proteomes" id="UP001652621">
    <property type="component" value="Unplaced"/>
</dbReference>
<dbReference type="eggNOG" id="KOG1434">
    <property type="taxonomic scope" value="Eukaryota"/>
</dbReference>
<feature type="domain" description="RecA family profile 1" evidence="8">
    <location>
        <begin position="15"/>
        <end position="197"/>
    </location>
</feature>
<dbReference type="GO" id="GO:0000400">
    <property type="term" value="F:four-way junction DNA binding"/>
    <property type="evidence" value="ECO:0007669"/>
    <property type="project" value="TreeGrafter"/>
</dbReference>
<evidence type="ECO:0000256" key="4">
    <source>
        <dbReference type="ARBA" id="ARBA00022840"/>
    </source>
</evidence>
<dbReference type="KEGG" id="mde:101895931"/>
<dbReference type="PANTHER" id="PTHR46239:SF1">
    <property type="entry name" value="DNA REPAIR PROTEIN RAD51 HOMOLOG 3"/>
    <property type="match status" value="1"/>
</dbReference>
<dbReference type="OrthoDB" id="5957327at2759"/>
<dbReference type="PANTHER" id="PTHR46239">
    <property type="entry name" value="DNA REPAIR PROTEIN RAD51 HOMOLOG 3 RAD51C"/>
    <property type="match status" value="1"/>
</dbReference>
<keyword evidence="6" id="KW-0539">Nucleus</keyword>
<dbReference type="EnsemblMetazoa" id="MDOA001282-RB">
    <property type="protein sequence ID" value="MDOA001282-PB"/>
    <property type="gene ID" value="MDOA001282"/>
</dbReference>
<evidence type="ECO:0000256" key="6">
    <source>
        <dbReference type="ARBA" id="ARBA00023242"/>
    </source>
</evidence>
<dbReference type="Pfam" id="PF08423">
    <property type="entry name" value="Rad51"/>
    <property type="match status" value="1"/>
</dbReference>
<keyword evidence="10" id="KW-1185">Reference proteome</keyword>
<dbReference type="GO" id="GO:0033065">
    <property type="term" value="C:Rad51C-XRCC3 complex"/>
    <property type="evidence" value="ECO:0007669"/>
    <property type="project" value="TreeGrafter"/>
</dbReference>
<evidence type="ECO:0000259" key="8">
    <source>
        <dbReference type="PROSITE" id="PS50162"/>
    </source>
</evidence>
<evidence type="ECO:0000256" key="5">
    <source>
        <dbReference type="ARBA" id="ARBA00023204"/>
    </source>
</evidence>
<comment type="subcellular location">
    <subcellularLocation>
        <location evidence="1">Nucleus</location>
    </subcellularLocation>
</comment>
<dbReference type="VEuPathDB" id="VectorBase:MDOA001282"/>